<name>A0A3M6T9J6_POCDA</name>
<dbReference type="AlphaFoldDB" id="A0A3M6T9J6"/>
<sequence length="96" mass="11311">MIHSQDSFHDLEEVLRSLQAYSGEKVTSLHHEGTRKEDNYGDRTISQENPTQECNDELEIEDILMEILLHQKLHTSKEYSFNGQRFKVYILDDTEL</sequence>
<evidence type="ECO:0000313" key="3">
    <source>
        <dbReference type="Proteomes" id="UP000275408"/>
    </source>
</evidence>
<dbReference type="Proteomes" id="UP000275408">
    <property type="component" value="Unassembled WGS sequence"/>
</dbReference>
<comment type="caution">
    <text evidence="2">The sequence shown here is derived from an EMBL/GenBank/DDBJ whole genome shotgun (WGS) entry which is preliminary data.</text>
</comment>
<feature type="compositionally biased region" description="Basic and acidic residues" evidence="1">
    <location>
        <begin position="27"/>
        <end position="41"/>
    </location>
</feature>
<evidence type="ECO:0000313" key="2">
    <source>
        <dbReference type="EMBL" id="RMX38106.1"/>
    </source>
</evidence>
<reference evidence="2 3" key="1">
    <citation type="journal article" date="2018" name="Sci. Rep.">
        <title>Comparative analysis of the Pocillopora damicornis genome highlights role of immune system in coral evolution.</title>
        <authorList>
            <person name="Cunning R."/>
            <person name="Bay R.A."/>
            <person name="Gillette P."/>
            <person name="Baker A.C."/>
            <person name="Traylor-Knowles N."/>
        </authorList>
    </citation>
    <scope>NUCLEOTIDE SEQUENCE [LARGE SCALE GENOMIC DNA]</scope>
    <source>
        <strain evidence="2">RSMAS</strain>
        <tissue evidence="2">Whole animal</tissue>
    </source>
</reference>
<accession>A0A3M6T9J6</accession>
<organism evidence="2 3">
    <name type="scientific">Pocillopora damicornis</name>
    <name type="common">Cauliflower coral</name>
    <name type="synonym">Millepora damicornis</name>
    <dbReference type="NCBI Taxonomy" id="46731"/>
    <lineage>
        <taxon>Eukaryota</taxon>
        <taxon>Metazoa</taxon>
        <taxon>Cnidaria</taxon>
        <taxon>Anthozoa</taxon>
        <taxon>Hexacorallia</taxon>
        <taxon>Scleractinia</taxon>
        <taxon>Astrocoeniina</taxon>
        <taxon>Pocilloporidae</taxon>
        <taxon>Pocillopora</taxon>
    </lineage>
</organism>
<dbReference type="EMBL" id="RCHS01004051">
    <property type="protein sequence ID" value="RMX38106.1"/>
    <property type="molecule type" value="Genomic_DNA"/>
</dbReference>
<protein>
    <submittedName>
        <fullName evidence="2">Uncharacterized protein</fullName>
    </submittedName>
</protein>
<feature type="region of interest" description="Disordered" evidence="1">
    <location>
        <begin position="25"/>
        <end position="52"/>
    </location>
</feature>
<proteinExistence type="predicted"/>
<keyword evidence="3" id="KW-1185">Reference proteome</keyword>
<evidence type="ECO:0000256" key="1">
    <source>
        <dbReference type="SAM" id="MobiDB-lite"/>
    </source>
</evidence>
<gene>
    <name evidence="2" type="ORF">pdam_00003054</name>
</gene>